<keyword evidence="3" id="KW-0120">Carbon dioxide fixation</keyword>
<protein>
    <submittedName>
        <fullName evidence="4">TSA: Wollemia nobilis Ref_Wollemi_Transcript_28377_1109 transcribed RNA sequence</fullName>
    </submittedName>
</protein>
<evidence type="ECO:0000256" key="2">
    <source>
        <dbReference type="ARBA" id="ARBA00023186"/>
    </source>
</evidence>
<dbReference type="Pfam" id="PF02341">
    <property type="entry name" value="RbcX"/>
    <property type="match status" value="1"/>
</dbReference>
<dbReference type="GO" id="GO:0015979">
    <property type="term" value="P:photosynthesis"/>
    <property type="evidence" value="ECO:0007669"/>
    <property type="project" value="UniProtKB-KW"/>
</dbReference>
<dbReference type="GO" id="GO:0110102">
    <property type="term" value="P:ribulose bisphosphate carboxylase complex assembly"/>
    <property type="evidence" value="ECO:0007669"/>
    <property type="project" value="InterPro"/>
</dbReference>
<evidence type="ECO:0000313" key="4">
    <source>
        <dbReference type="EMBL" id="JAG85431.1"/>
    </source>
</evidence>
<evidence type="ECO:0000256" key="3">
    <source>
        <dbReference type="ARBA" id="ARBA00023300"/>
    </source>
</evidence>
<proteinExistence type="predicted"/>
<sequence length="220" mass="25699">MVLTSPSRMVGSVSVLGAIGDHVHVHEPLAFKSSVNVINTEAKYGKRQHRKSRVHTSRSSWEEWRMSAKVFRGLIDTRSIRQRKGHSLVVVDEIAGQYEDSFQDVGKHLLDYFTFKAVRTVLTQLYEMNPTQYRWFYNFVATNKPSDGKQFLRHLVKERQELGERVMVTRLHLFNKWVKKYNHLDMHKAITDENLELMRERLVETVRWPSDNDGEAGKNG</sequence>
<dbReference type="SUPFAM" id="SSF158615">
    <property type="entry name" value="RbcX-like"/>
    <property type="match status" value="1"/>
</dbReference>
<dbReference type="EMBL" id="GCHU01028158">
    <property type="protein sequence ID" value="JAG85431.1"/>
    <property type="molecule type" value="Transcribed_RNA"/>
</dbReference>
<dbReference type="PANTHER" id="PTHR33791">
    <property type="entry name" value="CHAPERONIN-LIKE RBCX PROTEIN 1, CHLOROPLASTIC"/>
    <property type="match status" value="1"/>
</dbReference>
<accession>A0A0C9RGD6</accession>
<name>A0A0C9RGD6_9CONI</name>
<keyword evidence="1" id="KW-0602">Photosynthesis</keyword>
<dbReference type="InterPro" id="IPR003435">
    <property type="entry name" value="Chaperonin_RcbX"/>
</dbReference>
<dbReference type="Gene3D" id="1.10.1200.210">
    <property type="entry name" value="Chaperonin-like RbcX"/>
    <property type="match status" value="1"/>
</dbReference>
<reference evidence="4" key="1">
    <citation type="submission" date="2015-02" db="EMBL/GenBank/DDBJ databases">
        <title>A transcriptome of Wollemia nobilis - a relic of Gondwana.</title>
        <authorList>
            <person name="Chia J.Y."/>
            <person name="Leong Y.S."/>
            <person name="Abdul Karim S."/>
            <person name="Wan Azmi N."/>
            <person name="Hercus R."/>
            <person name="Croft L."/>
        </authorList>
    </citation>
    <scope>NUCLEOTIDE SEQUENCE</scope>
    <source>
        <strain evidence="4">MaeBrown</strain>
        <tissue evidence="4">Leaf</tissue>
    </source>
</reference>
<dbReference type="AlphaFoldDB" id="A0A0C9RGD6"/>
<evidence type="ECO:0000256" key="1">
    <source>
        <dbReference type="ARBA" id="ARBA00022531"/>
    </source>
</evidence>
<dbReference type="InterPro" id="IPR038052">
    <property type="entry name" value="Chaperonin_RbcX_sf"/>
</dbReference>
<keyword evidence="2" id="KW-0143">Chaperone</keyword>
<organism evidence="4">
    <name type="scientific">Wollemia nobilis</name>
    <dbReference type="NCBI Taxonomy" id="56998"/>
    <lineage>
        <taxon>Eukaryota</taxon>
        <taxon>Viridiplantae</taxon>
        <taxon>Streptophyta</taxon>
        <taxon>Embryophyta</taxon>
        <taxon>Tracheophyta</taxon>
        <taxon>Spermatophyta</taxon>
        <taxon>Pinopsida</taxon>
        <taxon>Pinidae</taxon>
        <taxon>Conifers II</taxon>
        <taxon>Araucariales</taxon>
        <taxon>Araucariaceae</taxon>
        <taxon>Wollemia</taxon>
    </lineage>
</organism>
<dbReference type="PANTHER" id="PTHR33791:SF1">
    <property type="entry name" value="RUBISCO CHAPERONE RBCX"/>
    <property type="match status" value="1"/>
</dbReference>
<dbReference type="GO" id="GO:0044183">
    <property type="term" value="F:protein folding chaperone"/>
    <property type="evidence" value="ECO:0007669"/>
    <property type="project" value="InterPro"/>
</dbReference>
<dbReference type="GO" id="GO:0015977">
    <property type="term" value="P:carbon fixation"/>
    <property type="evidence" value="ECO:0007669"/>
    <property type="project" value="UniProtKB-KW"/>
</dbReference>